<comment type="caution">
    <text evidence="2">The sequence shown here is derived from an EMBL/GenBank/DDBJ whole genome shotgun (WGS) entry which is preliminary data.</text>
</comment>
<accession>A0AAE0T7E9</accession>
<proteinExistence type="inferred from homology"/>
<dbReference type="PROSITE" id="PS51892">
    <property type="entry name" value="SUBTILASE"/>
    <property type="match status" value="1"/>
</dbReference>
<comment type="similarity">
    <text evidence="1">Belongs to the peptidase S8 family.</text>
</comment>
<name>A0AAE0T7E9_9BIVA</name>
<reference evidence="2" key="2">
    <citation type="journal article" date="2021" name="Genome Biol. Evol.">
        <title>Developing a high-quality reference genome for a parasitic bivalve with doubly uniparental inheritance (Bivalvia: Unionida).</title>
        <authorList>
            <person name="Smith C.H."/>
        </authorList>
    </citation>
    <scope>NUCLEOTIDE SEQUENCE</scope>
    <source>
        <strain evidence="2">CHS0354</strain>
        <tissue evidence="2">Mantle</tissue>
    </source>
</reference>
<evidence type="ECO:0000313" key="3">
    <source>
        <dbReference type="Proteomes" id="UP001195483"/>
    </source>
</evidence>
<keyword evidence="3" id="KW-1185">Reference proteome</keyword>
<evidence type="ECO:0008006" key="4">
    <source>
        <dbReference type="Google" id="ProtNLM"/>
    </source>
</evidence>
<organism evidence="2 3">
    <name type="scientific">Potamilus streckersoni</name>
    <dbReference type="NCBI Taxonomy" id="2493646"/>
    <lineage>
        <taxon>Eukaryota</taxon>
        <taxon>Metazoa</taxon>
        <taxon>Spiralia</taxon>
        <taxon>Lophotrochozoa</taxon>
        <taxon>Mollusca</taxon>
        <taxon>Bivalvia</taxon>
        <taxon>Autobranchia</taxon>
        <taxon>Heteroconchia</taxon>
        <taxon>Palaeoheterodonta</taxon>
        <taxon>Unionida</taxon>
        <taxon>Unionoidea</taxon>
        <taxon>Unionidae</taxon>
        <taxon>Ambleminae</taxon>
        <taxon>Lampsilini</taxon>
        <taxon>Potamilus</taxon>
    </lineage>
</organism>
<gene>
    <name evidence="2" type="ORF">CHS0354_038639</name>
</gene>
<reference evidence="2" key="3">
    <citation type="submission" date="2023-05" db="EMBL/GenBank/DDBJ databases">
        <authorList>
            <person name="Smith C.H."/>
        </authorList>
    </citation>
    <scope>NUCLEOTIDE SEQUENCE</scope>
    <source>
        <strain evidence="2">CHS0354</strain>
        <tissue evidence="2">Mantle</tissue>
    </source>
</reference>
<dbReference type="Proteomes" id="UP001195483">
    <property type="component" value="Unassembled WGS sequence"/>
</dbReference>
<sequence>MEFDIPQTSESSAIFIEEIWNTDSHFPDVSGIYYDLGIEDAWSRGYYGNKITVAIVDVGLEMSHEDLNKNVPFDSLTKIPLILKAEAI</sequence>
<dbReference type="InterPro" id="IPR036852">
    <property type="entry name" value="Peptidase_S8/S53_dom_sf"/>
</dbReference>
<evidence type="ECO:0000256" key="1">
    <source>
        <dbReference type="PROSITE-ProRule" id="PRU01240"/>
    </source>
</evidence>
<dbReference type="EMBL" id="JAEAOA010002243">
    <property type="protein sequence ID" value="KAK3605202.1"/>
    <property type="molecule type" value="Genomic_DNA"/>
</dbReference>
<reference evidence="2" key="1">
    <citation type="journal article" date="2021" name="Genome Biol. Evol.">
        <title>A High-Quality Reference Genome for a Parasitic Bivalve with Doubly Uniparental Inheritance (Bivalvia: Unionida).</title>
        <authorList>
            <person name="Smith C.H."/>
        </authorList>
    </citation>
    <scope>NUCLEOTIDE SEQUENCE</scope>
    <source>
        <strain evidence="2">CHS0354</strain>
    </source>
</reference>
<dbReference type="AlphaFoldDB" id="A0AAE0T7E9"/>
<protein>
    <recommendedName>
        <fullName evidence="4">Peptidase S8/S53 domain-containing protein</fullName>
    </recommendedName>
</protein>
<comment type="caution">
    <text evidence="1">Lacks conserved residue(s) required for the propagation of feature annotation.</text>
</comment>
<dbReference type="SUPFAM" id="SSF52743">
    <property type="entry name" value="Subtilisin-like"/>
    <property type="match status" value="1"/>
</dbReference>
<dbReference type="GO" id="GO:0004252">
    <property type="term" value="F:serine-type endopeptidase activity"/>
    <property type="evidence" value="ECO:0007669"/>
    <property type="project" value="InterPro"/>
</dbReference>
<dbReference type="Gene3D" id="3.40.50.200">
    <property type="entry name" value="Peptidase S8/S53 domain"/>
    <property type="match status" value="1"/>
</dbReference>
<evidence type="ECO:0000313" key="2">
    <source>
        <dbReference type="EMBL" id="KAK3605202.1"/>
    </source>
</evidence>
<dbReference type="GO" id="GO:0006508">
    <property type="term" value="P:proteolysis"/>
    <property type="evidence" value="ECO:0007669"/>
    <property type="project" value="InterPro"/>
</dbReference>